<name>A0AAU7J4I9_9ENTR</name>
<keyword evidence="1" id="KW-1133">Transmembrane helix</keyword>
<dbReference type="AlphaFoldDB" id="A0AAU7J4I9"/>
<gene>
    <name evidence="2" type="ORF">F0320_06100</name>
</gene>
<feature type="transmembrane region" description="Helical" evidence="1">
    <location>
        <begin position="35"/>
        <end position="55"/>
    </location>
</feature>
<keyword evidence="3" id="KW-1185">Reference proteome</keyword>
<sequence length="256" mass="29787">MKFKSRLFLFAFILFIYFFSVIYNKQIDKSSYTDWISAFCNLVMAGATVSAVITARNYLAQFTAQEGYKIAISLINDDLLNIKVFDSVLVAHKSLYDKIDKHKKILPMQKHVGFLKPNIITLQSEVIALDGYVNELKLKIKKLHTYGLELTKNKTLFFTSILLSCEGILSEANDLLKKAQRISDLIDENYKENKSRDYDYDRVQSGTVFELKRFESFIPNPIEVIKSKWEVLLENYELFFSEDYSITEIFKVKKAR</sequence>
<keyword evidence="1" id="KW-0472">Membrane</keyword>
<dbReference type="RefSeq" id="WP_126328054.1">
    <property type="nucleotide sequence ID" value="NZ_CP126604.1"/>
</dbReference>
<evidence type="ECO:0000313" key="2">
    <source>
        <dbReference type="EMBL" id="XBN40963.1"/>
    </source>
</evidence>
<feature type="transmembrane region" description="Helical" evidence="1">
    <location>
        <begin position="7"/>
        <end position="23"/>
    </location>
</feature>
<proteinExistence type="predicted"/>
<dbReference type="KEGG" id="edy:F0320_06100"/>
<evidence type="ECO:0000256" key="1">
    <source>
        <dbReference type="SAM" id="Phobius"/>
    </source>
</evidence>
<dbReference type="Proteomes" id="UP000323234">
    <property type="component" value="Chromosome"/>
</dbReference>
<protein>
    <submittedName>
        <fullName evidence="2">Uncharacterized protein</fullName>
    </submittedName>
</protein>
<reference evidence="2" key="1">
    <citation type="submission" date="2023-05" db="EMBL/GenBank/DDBJ databases">
        <title>Complete genome sequence data from fresh produce 2nd batch.</title>
        <authorList>
            <person name="Stein M."/>
            <person name="Cho G.-S."/>
            <person name="Brinks E."/>
            <person name="Franz C.M.A.P."/>
        </authorList>
    </citation>
    <scope>NUCLEOTIDE SEQUENCE [LARGE SCALE GENOMIC DNA]</scope>
    <source>
        <strain evidence="2">E1</strain>
    </source>
</reference>
<keyword evidence="1" id="KW-0812">Transmembrane</keyword>
<organism evidence="2 3">
    <name type="scientific">Enterobacter dykesii</name>
    <dbReference type="NCBI Taxonomy" id="2797506"/>
    <lineage>
        <taxon>Bacteria</taxon>
        <taxon>Pseudomonadati</taxon>
        <taxon>Pseudomonadota</taxon>
        <taxon>Gammaproteobacteria</taxon>
        <taxon>Enterobacterales</taxon>
        <taxon>Enterobacteriaceae</taxon>
        <taxon>Enterobacter</taxon>
    </lineage>
</organism>
<evidence type="ECO:0000313" key="3">
    <source>
        <dbReference type="Proteomes" id="UP000323234"/>
    </source>
</evidence>
<dbReference type="EMBL" id="CP126604">
    <property type="protein sequence ID" value="XBN40963.1"/>
    <property type="molecule type" value="Genomic_DNA"/>
</dbReference>
<accession>A0AAU7J4I9</accession>